<name>G0QLM9_ICHMU</name>
<dbReference type="PANTHER" id="PTHR46810">
    <property type="entry name" value="INACTIVE POLYGLYCYLASE TTLL10"/>
    <property type="match status" value="1"/>
</dbReference>
<evidence type="ECO:0000313" key="3">
    <source>
        <dbReference type="Proteomes" id="UP000008983"/>
    </source>
</evidence>
<sequence length="351" mass="42322">METTINQQDNFFNKSNLVFFLFQFSKKQKNNKINRGWEIYNANQKAYTKYYFKWVQTLTEIDWPFFQEGQQIVNHIQNITIIANKSRLIQTIKEFEQKNKCVYEINSNHFLPETYRLDTQKEMISNDEHIFLNKRNISGIWINKPTNYNCGKGIQIVSDIKKFRDNFAKIKQSLKSKNSIQNNSSMILNKKQLQIPKKVLFKNISKTLFYQIKGNSILDVMYLLQVLILIQFYIILVIQDYLLMNIEMVFQKKQQYLNTIKQKLQVMQMKDIRIQLMQRFKKNILIFKGQKKILFGVNNNFKQQLYIIQLFIIFSNIQINRIIYQKNKSKICKIKLNNFLLMFQLLQKKKF</sequence>
<keyword evidence="2" id="KW-0436">Ligase</keyword>
<dbReference type="InterPro" id="IPR027752">
    <property type="entry name" value="TTLL10"/>
</dbReference>
<dbReference type="InParanoid" id="G0QLM9"/>
<reference evidence="2 3" key="1">
    <citation type="submission" date="2011-07" db="EMBL/GenBank/DDBJ databases">
        <authorList>
            <person name="Coyne R."/>
            <person name="Brami D."/>
            <person name="Johnson J."/>
            <person name="Hostetler J."/>
            <person name="Hannick L."/>
            <person name="Clark T."/>
            <person name="Cassidy-Hanley D."/>
            <person name="Inman J."/>
        </authorList>
    </citation>
    <scope>NUCLEOTIDE SEQUENCE [LARGE SCALE GENOMIC DNA]</scope>
    <source>
        <strain evidence="2 3">G5</strain>
    </source>
</reference>
<dbReference type="EMBL" id="GL983286">
    <property type="protein sequence ID" value="EGR33875.1"/>
    <property type="molecule type" value="Genomic_DNA"/>
</dbReference>
<dbReference type="GeneID" id="14910064"/>
<dbReference type="AlphaFoldDB" id="G0QLM9"/>
<dbReference type="RefSeq" id="XP_004039099.1">
    <property type="nucleotide sequence ID" value="XM_004039051.1"/>
</dbReference>
<evidence type="ECO:0000313" key="2">
    <source>
        <dbReference type="EMBL" id="EGR33875.1"/>
    </source>
</evidence>
<accession>G0QLM9</accession>
<dbReference type="PANTHER" id="PTHR46810:SF1">
    <property type="entry name" value="INACTIVE POLYGLYCYLASE TTLL10"/>
    <property type="match status" value="1"/>
</dbReference>
<organism evidence="2 3">
    <name type="scientific">Ichthyophthirius multifiliis</name>
    <name type="common">White spot disease agent</name>
    <name type="synonym">Ich</name>
    <dbReference type="NCBI Taxonomy" id="5932"/>
    <lineage>
        <taxon>Eukaryota</taxon>
        <taxon>Sar</taxon>
        <taxon>Alveolata</taxon>
        <taxon>Ciliophora</taxon>
        <taxon>Intramacronucleata</taxon>
        <taxon>Oligohymenophorea</taxon>
        <taxon>Hymenostomatida</taxon>
        <taxon>Ophryoglenina</taxon>
        <taxon>Ichthyophthirius</taxon>
    </lineage>
</organism>
<dbReference type="GO" id="GO:0070737">
    <property type="term" value="F:protein-glycine ligase activity, elongating"/>
    <property type="evidence" value="ECO:0007669"/>
    <property type="project" value="TreeGrafter"/>
</dbReference>
<keyword evidence="1" id="KW-0812">Transmembrane</keyword>
<dbReference type="Proteomes" id="UP000008983">
    <property type="component" value="Unassembled WGS sequence"/>
</dbReference>
<proteinExistence type="predicted"/>
<dbReference type="STRING" id="857967.G0QLM9"/>
<keyword evidence="3" id="KW-1185">Reference proteome</keyword>
<evidence type="ECO:0000256" key="1">
    <source>
        <dbReference type="SAM" id="Phobius"/>
    </source>
</evidence>
<protein>
    <submittedName>
        <fullName evidence="2">Tubulin-tyrosine ligase family protein, putative</fullName>
    </submittedName>
</protein>
<keyword evidence="1" id="KW-1133">Transmembrane helix</keyword>
<gene>
    <name evidence="2" type="ORF">IMG5_033540</name>
</gene>
<feature type="transmembrane region" description="Helical" evidence="1">
    <location>
        <begin position="220"/>
        <end position="243"/>
    </location>
</feature>
<dbReference type="eggNOG" id="KOG2157">
    <property type="taxonomic scope" value="Eukaryota"/>
</dbReference>
<keyword evidence="1" id="KW-0472">Membrane</keyword>